<evidence type="ECO:0000256" key="4">
    <source>
        <dbReference type="ARBA" id="ARBA00023002"/>
    </source>
</evidence>
<gene>
    <name evidence="7" type="ORF">FOF46_25380</name>
</gene>
<dbReference type="Proteomes" id="UP000318833">
    <property type="component" value="Unassembled WGS sequence"/>
</dbReference>
<dbReference type="RefSeq" id="WP_143918401.1">
    <property type="nucleotide sequence ID" value="NZ_CANMIK010000077.1"/>
</dbReference>
<name>A0A554VD32_9FLAO</name>
<feature type="domain" description="Reductase C-terminal" evidence="6">
    <location>
        <begin position="329"/>
        <end position="412"/>
    </location>
</feature>
<dbReference type="SUPFAM" id="SSF55424">
    <property type="entry name" value="FAD/NAD-linked reductases, dimerisation (C-terminal) domain"/>
    <property type="match status" value="1"/>
</dbReference>
<keyword evidence="4" id="KW-0560">Oxidoreductase</keyword>
<dbReference type="PANTHER" id="PTHR43557">
    <property type="entry name" value="APOPTOSIS-INDUCING FACTOR 1"/>
    <property type="match status" value="1"/>
</dbReference>
<dbReference type="InterPro" id="IPR050446">
    <property type="entry name" value="FAD-oxidoreductase/Apoptosis"/>
</dbReference>
<comment type="cofactor">
    <cofactor evidence="1">
        <name>FAD</name>
        <dbReference type="ChEBI" id="CHEBI:57692"/>
    </cofactor>
</comment>
<dbReference type="PRINTS" id="PR00411">
    <property type="entry name" value="PNDRDTASEI"/>
</dbReference>
<dbReference type="Pfam" id="PF14759">
    <property type="entry name" value="Reductase_C"/>
    <property type="match status" value="1"/>
</dbReference>
<reference evidence="7 8" key="1">
    <citation type="submission" date="2019-07" db="EMBL/GenBank/DDBJ databases">
        <title>The draft genome sequence of Aquimarina algiphila M91.</title>
        <authorList>
            <person name="Meng X."/>
        </authorList>
    </citation>
    <scope>NUCLEOTIDE SEQUENCE [LARGE SCALE GENOMIC DNA]</scope>
    <source>
        <strain evidence="7 8">M91</strain>
    </source>
</reference>
<evidence type="ECO:0000313" key="8">
    <source>
        <dbReference type="Proteomes" id="UP000318833"/>
    </source>
</evidence>
<dbReference type="GO" id="GO:0016651">
    <property type="term" value="F:oxidoreductase activity, acting on NAD(P)H"/>
    <property type="evidence" value="ECO:0007669"/>
    <property type="project" value="TreeGrafter"/>
</dbReference>
<dbReference type="OrthoDB" id="9792592at2"/>
<protein>
    <submittedName>
        <fullName evidence="7">Pyridine nucleotide-disulfide oxidoreductase</fullName>
    </submittedName>
</protein>
<comment type="caution">
    <text evidence="7">The sequence shown here is derived from an EMBL/GenBank/DDBJ whole genome shotgun (WGS) entry which is preliminary data.</text>
</comment>
<dbReference type="EMBL" id="VLNR01000074">
    <property type="protein sequence ID" value="TSE04720.1"/>
    <property type="molecule type" value="Genomic_DNA"/>
</dbReference>
<keyword evidence="3" id="KW-0274">FAD</keyword>
<dbReference type="Gene3D" id="3.30.390.30">
    <property type="match status" value="1"/>
</dbReference>
<dbReference type="SUPFAM" id="SSF51905">
    <property type="entry name" value="FAD/NAD(P)-binding domain"/>
    <property type="match status" value="1"/>
</dbReference>
<dbReference type="InterPro" id="IPR028202">
    <property type="entry name" value="Reductase_C"/>
</dbReference>
<proteinExistence type="predicted"/>
<sequence length="418" mass="46025">MSENLSNDRTCVVIGASHGGVNFAFSLRKAGWEGNIILFDKDPVLPYHRPPLSKGYLANKDAIEKNFLKSVESYEKENIVLKLGVTVTSINRSENSVILKDGSVQVYDKLILATGARPIIPSIKGIETISNLYSLRTAEDVENIRNALTISQHKSVVVIGGGYIGLEVAASLQKMGASVTVLEREQRILARVTAPEMSTFFKELHAKNGVDVQTDKNVISFNAKEGVNTIICSDGSSFEADIVIVGVGIHVNLELAKNAGLEIENGIRVDATAQTNDKDIYAIGDCTFHHNPHYDRFIRLESVQNAVDQAKVAAAAICGKPLVYDTLPWFWSDQYDIKLQMVGLSTGYNKVLIRNEESENPKFSIWYFKDDTLLAVDAVNNAKAYVLGTKFIKGNKKIDQSKLIDSTIDFKPANLLIE</sequence>
<accession>A0A554VD32</accession>
<keyword evidence="8" id="KW-1185">Reference proteome</keyword>
<dbReference type="PANTHER" id="PTHR43557:SF2">
    <property type="entry name" value="RIESKE DOMAIN-CONTAINING PROTEIN-RELATED"/>
    <property type="match status" value="1"/>
</dbReference>
<evidence type="ECO:0000259" key="6">
    <source>
        <dbReference type="Pfam" id="PF14759"/>
    </source>
</evidence>
<keyword evidence="2" id="KW-0285">Flavoprotein</keyword>
<evidence type="ECO:0000259" key="5">
    <source>
        <dbReference type="Pfam" id="PF07992"/>
    </source>
</evidence>
<organism evidence="7 8">
    <name type="scientific">Aquimarina algiphila</name>
    <dbReference type="NCBI Taxonomy" id="2047982"/>
    <lineage>
        <taxon>Bacteria</taxon>
        <taxon>Pseudomonadati</taxon>
        <taxon>Bacteroidota</taxon>
        <taxon>Flavobacteriia</taxon>
        <taxon>Flavobacteriales</taxon>
        <taxon>Flavobacteriaceae</taxon>
        <taxon>Aquimarina</taxon>
    </lineage>
</organism>
<dbReference type="InterPro" id="IPR016156">
    <property type="entry name" value="FAD/NAD-linked_Rdtase_dimer_sf"/>
</dbReference>
<dbReference type="Pfam" id="PF07992">
    <property type="entry name" value="Pyr_redox_2"/>
    <property type="match status" value="1"/>
</dbReference>
<evidence type="ECO:0000256" key="2">
    <source>
        <dbReference type="ARBA" id="ARBA00022630"/>
    </source>
</evidence>
<dbReference type="InterPro" id="IPR023753">
    <property type="entry name" value="FAD/NAD-binding_dom"/>
</dbReference>
<dbReference type="Gene3D" id="3.50.50.60">
    <property type="entry name" value="FAD/NAD(P)-binding domain"/>
    <property type="match status" value="2"/>
</dbReference>
<evidence type="ECO:0000256" key="3">
    <source>
        <dbReference type="ARBA" id="ARBA00022827"/>
    </source>
</evidence>
<evidence type="ECO:0000256" key="1">
    <source>
        <dbReference type="ARBA" id="ARBA00001974"/>
    </source>
</evidence>
<dbReference type="AlphaFoldDB" id="A0A554VD32"/>
<dbReference type="PRINTS" id="PR00368">
    <property type="entry name" value="FADPNR"/>
</dbReference>
<evidence type="ECO:0000313" key="7">
    <source>
        <dbReference type="EMBL" id="TSE04720.1"/>
    </source>
</evidence>
<feature type="domain" description="FAD/NAD(P)-binding" evidence="5">
    <location>
        <begin position="11"/>
        <end position="310"/>
    </location>
</feature>
<dbReference type="InterPro" id="IPR036188">
    <property type="entry name" value="FAD/NAD-bd_sf"/>
</dbReference>
<dbReference type="GO" id="GO:0005737">
    <property type="term" value="C:cytoplasm"/>
    <property type="evidence" value="ECO:0007669"/>
    <property type="project" value="TreeGrafter"/>
</dbReference>